<gene>
    <name evidence="1" type="ORF">BG845_05601</name>
</gene>
<comment type="caution">
    <text evidence="1">The sequence shown here is derived from an EMBL/GenBank/DDBJ whole genome shotgun (WGS) entry which is preliminary data.</text>
</comment>
<dbReference type="EMBL" id="MIGB01000043">
    <property type="protein sequence ID" value="OSY36086.1"/>
    <property type="molecule type" value="Genomic_DNA"/>
</dbReference>
<accession>A0A1Y2MLB3</accession>
<evidence type="ECO:0000313" key="1">
    <source>
        <dbReference type="EMBL" id="OSY36086.1"/>
    </source>
</evidence>
<proteinExistence type="predicted"/>
<name>A0A1Y2MLB3_PSEAH</name>
<keyword evidence="2" id="KW-1185">Reference proteome</keyword>
<organism evidence="1 2">
    <name type="scientific">Pseudonocardia autotrophica</name>
    <name type="common">Amycolata autotrophica</name>
    <name type="synonym">Nocardia autotrophica</name>
    <dbReference type="NCBI Taxonomy" id="2074"/>
    <lineage>
        <taxon>Bacteria</taxon>
        <taxon>Bacillati</taxon>
        <taxon>Actinomycetota</taxon>
        <taxon>Actinomycetes</taxon>
        <taxon>Pseudonocardiales</taxon>
        <taxon>Pseudonocardiaceae</taxon>
        <taxon>Pseudonocardia</taxon>
    </lineage>
</organism>
<dbReference type="AlphaFoldDB" id="A0A1Y2MLB3"/>
<dbReference type="STRING" id="2074.BG845_05601"/>
<reference evidence="1 2" key="1">
    <citation type="submission" date="2016-09" db="EMBL/GenBank/DDBJ databases">
        <title>Pseudonocardia autotrophica DSM535, a candidate organism with high potential of specific P450 cytochromes.</title>
        <authorList>
            <person name="Grumaz C."/>
            <person name="Vainshtein Y."/>
            <person name="Kirstahler P."/>
            <person name="Sohn K."/>
        </authorList>
    </citation>
    <scope>NUCLEOTIDE SEQUENCE [LARGE SCALE GENOMIC DNA]</scope>
    <source>
        <strain evidence="1 2">DSM 535</strain>
    </source>
</reference>
<evidence type="ECO:0000313" key="2">
    <source>
        <dbReference type="Proteomes" id="UP000194360"/>
    </source>
</evidence>
<sequence length="89" mass="10129">MDDCELHDYKAVLREEGYTVLRTKSYLAAQERQRVAEALRVAEAEAAEHARAWARDCLAELHRLRDRLTFVYGVARAHGATVDELRGGM</sequence>
<dbReference type="Proteomes" id="UP000194360">
    <property type="component" value="Unassembled WGS sequence"/>
</dbReference>
<protein>
    <submittedName>
        <fullName evidence="1">Uncharacterized protein</fullName>
    </submittedName>
</protein>